<evidence type="ECO:0000256" key="3">
    <source>
        <dbReference type="ARBA" id="ARBA00023004"/>
    </source>
</evidence>
<dbReference type="STRING" id="1194090.SAMN05443144_105233"/>
<dbReference type="EMBL" id="FQUS01000005">
    <property type="protein sequence ID" value="SHF12472.1"/>
    <property type="molecule type" value="Genomic_DNA"/>
</dbReference>
<accession>A0A1M4Z406</accession>
<evidence type="ECO:0000256" key="1">
    <source>
        <dbReference type="ARBA" id="ARBA00022617"/>
    </source>
</evidence>
<feature type="domain" description="Cytochrome c" evidence="5">
    <location>
        <begin position="56"/>
        <end position="141"/>
    </location>
</feature>
<dbReference type="GO" id="GO:0009055">
    <property type="term" value="F:electron transfer activity"/>
    <property type="evidence" value="ECO:0007669"/>
    <property type="project" value="InterPro"/>
</dbReference>
<gene>
    <name evidence="6" type="ORF">SAMN05443144_105233</name>
</gene>
<dbReference type="InterPro" id="IPR036909">
    <property type="entry name" value="Cyt_c-like_dom_sf"/>
</dbReference>
<dbReference type="PANTHER" id="PTHR40394">
    <property type="entry name" value="LIPOPROTEIN-RELATED"/>
    <property type="match status" value="1"/>
</dbReference>
<keyword evidence="7" id="KW-1185">Reference proteome</keyword>
<dbReference type="PROSITE" id="PS51007">
    <property type="entry name" value="CYTC"/>
    <property type="match status" value="1"/>
</dbReference>
<keyword evidence="1 4" id="KW-0349">Heme</keyword>
<evidence type="ECO:0000256" key="4">
    <source>
        <dbReference type="PROSITE-ProRule" id="PRU00433"/>
    </source>
</evidence>
<dbReference type="InterPro" id="IPR009056">
    <property type="entry name" value="Cyt_c-like_dom"/>
</dbReference>
<sequence>MYMSKDKDTSKSIFILLLVFAVSFWISPQSALAQNNSWEVPEEAQKLENPMEKSDRILNAGKQIFDQLCTVCHGKTGKGDGVTASALQPKPADLTSDAVQGQTDGAIYWKIQEGRPPMPGFKSQLSEQQAWAVVHYIRSLHPDK</sequence>
<evidence type="ECO:0000313" key="6">
    <source>
        <dbReference type="EMBL" id="SHF12472.1"/>
    </source>
</evidence>
<dbReference type="GO" id="GO:0020037">
    <property type="term" value="F:heme binding"/>
    <property type="evidence" value="ECO:0007669"/>
    <property type="project" value="InterPro"/>
</dbReference>
<evidence type="ECO:0000313" key="7">
    <source>
        <dbReference type="Proteomes" id="UP000184041"/>
    </source>
</evidence>
<dbReference type="OrthoDB" id="9811395at2"/>
<dbReference type="SUPFAM" id="SSF46626">
    <property type="entry name" value="Cytochrome c"/>
    <property type="match status" value="1"/>
</dbReference>
<keyword evidence="3 4" id="KW-0408">Iron</keyword>
<protein>
    <submittedName>
        <fullName evidence="6">Cytochrome C oxidase, cbb3-type, subunit III</fullName>
    </submittedName>
</protein>
<proteinExistence type="predicted"/>
<name>A0A1M4Z406_9BACT</name>
<dbReference type="GO" id="GO:0046872">
    <property type="term" value="F:metal ion binding"/>
    <property type="evidence" value="ECO:0007669"/>
    <property type="project" value="UniProtKB-KW"/>
</dbReference>
<reference evidence="6 7" key="1">
    <citation type="submission" date="2016-11" db="EMBL/GenBank/DDBJ databases">
        <authorList>
            <person name="Jaros S."/>
            <person name="Januszkiewicz K."/>
            <person name="Wedrychowicz H."/>
        </authorList>
    </citation>
    <scope>NUCLEOTIDE SEQUENCE [LARGE SCALE GENOMIC DNA]</scope>
    <source>
        <strain evidence="6 7">DSM 21986</strain>
    </source>
</reference>
<evidence type="ECO:0000259" key="5">
    <source>
        <dbReference type="PROSITE" id="PS51007"/>
    </source>
</evidence>
<dbReference type="Gene3D" id="1.10.760.10">
    <property type="entry name" value="Cytochrome c-like domain"/>
    <property type="match status" value="1"/>
</dbReference>
<evidence type="ECO:0000256" key="2">
    <source>
        <dbReference type="ARBA" id="ARBA00022723"/>
    </source>
</evidence>
<dbReference type="AlphaFoldDB" id="A0A1M4Z406"/>
<keyword evidence="2 4" id="KW-0479">Metal-binding</keyword>
<dbReference type="Pfam" id="PF00034">
    <property type="entry name" value="Cytochrom_C"/>
    <property type="match status" value="1"/>
</dbReference>
<organism evidence="6 7">
    <name type="scientific">Fodinibius roseus</name>
    <dbReference type="NCBI Taxonomy" id="1194090"/>
    <lineage>
        <taxon>Bacteria</taxon>
        <taxon>Pseudomonadati</taxon>
        <taxon>Balneolota</taxon>
        <taxon>Balneolia</taxon>
        <taxon>Balneolales</taxon>
        <taxon>Balneolaceae</taxon>
        <taxon>Fodinibius</taxon>
    </lineage>
</organism>
<dbReference type="Proteomes" id="UP000184041">
    <property type="component" value="Unassembled WGS sequence"/>
</dbReference>
<dbReference type="PANTHER" id="PTHR40394:SF2">
    <property type="entry name" value="QUINOL:CYTOCHROME C OXIDOREDUCTASE MEMBRANE PROTEIN"/>
    <property type="match status" value="1"/>
</dbReference>